<dbReference type="InterPro" id="IPR056168">
    <property type="entry name" value="TPR_IF140/IFT172/WDR19"/>
</dbReference>
<dbReference type="InterPro" id="IPR036322">
    <property type="entry name" value="WD40_repeat_dom_sf"/>
</dbReference>
<evidence type="ECO:0000313" key="12">
    <source>
        <dbReference type="Proteomes" id="UP000823941"/>
    </source>
</evidence>
<evidence type="ECO:0000259" key="10">
    <source>
        <dbReference type="Pfam" id="PF24762"/>
    </source>
</evidence>
<dbReference type="InterPro" id="IPR011990">
    <property type="entry name" value="TPR-like_helical_dom_sf"/>
</dbReference>
<evidence type="ECO:0000259" key="7">
    <source>
        <dbReference type="Pfam" id="PF23383"/>
    </source>
</evidence>
<feature type="domain" description="IF140 C-terminal TPR" evidence="9">
    <location>
        <begin position="1255"/>
        <end position="1338"/>
    </location>
</feature>
<keyword evidence="2" id="KW-0853">WD repeat</keyword>
<accession>A0ABQ7QBV3</accession>
<evidence type="ECO:0000259" key="8">
    <source>
        <dbReference type="Pfam" id="PF23385"/>
    </source>
</evidence>
<dbReference type="PANTHER" id="PTHR15722">
    <property type="entry name" value="IFT140/172-RELATED"/>
    <property type="match status" value="1"/>
</dbReference>
<keyword evidence="5" id="KW-0966">Cell projection</keyword>
<comment type="subcellular location">
    <subcellularLocation>
        <location evidence="1">Cell projection</location>
        <location evidence="1">Cilium</location>
    </subcellularLocation>
</comment>
<gene>
    <name evidence="11" type="ORF">JYU34_012664</name>
</gene>
<proteinExistence type="predicted"/>
<comment type="caution">
    <text evidence="11">The sequence shown here is derived from an EMBL/GenBank/DDBJ whole genome shotgun (WGS) entry which is preliminary data.</text>
</comment>
<organism evidence="11 12">
    <name type="scientific">Plutella xylostella</name>
    <name type="common">Diamondback moth</name>
    <name type="synonym">Plutella maculipennis</name>
    <dbReference type="NCBI Taxonomy" id="51655"/>
    <lineage>
        <taxon>Eukaryota</taxon>
        <taxon>Metazoa</taxon>
        <taxon>Ecdysozoa</taxon>
        <taxon>Arthropoda</taxon>
        <taxon>Hexapoda</taxon>
        <taxon>Insecta</taxon>
        <taxon>Pterygota</taxon>
        <taxon>Neoptera</taxon>
        <taxon>Endopterygota</taxon>
        <taxon>Lepidoptera</taxon>
        <taxon>Glossata</taxon>
        <taxon>Ditrysia</taxon>
        <taxon>Yponomeutoidea</taxon>
        <taxon>Plutellidae</taxon>
        <taxon>Plutella</taxon>
    </lineage>
</organism>
<dbReference type="Gene3D" id="1.25.40.10">
    <property type="entry name" value="Tetratricopeptide repeat domain"/>
    <property type="match status" value="1"/>
</dbReference>
<evidence type="ECO:0000256" key="4">
    <source>
        <dbReference type="ARBA" id="ARBA00023069"/>
    </source>
</evidence>
<evidence type="ECO:0000256" key="6">
    <source>
        <dbReference type="SAM" id="MobiDB-lite"/>
    </source>
</evidence>
<keyword evidence="4" id="KW-0969">Cilium</keyword>
<dbReference type="InterPro" id="IPR056155">
    <property type="entry name" value="Beta-prop_IFT140_2nd"/>
</dbReference>
<dbReference type="Pfam" id="PF23385">
    <property type="entry name" value="Beta-prop_IFT140_2nd"/>
    <property type="match status" value="1"/>
</dbReference>
<feature type="domain" description="IF140/IFT172/WDR19 TPR" evidence="10">
    <location>
        <begin position="735"/>
        <end position="1034"/>
    </location>
</feature>
<keyword evidence="12" id="KW-1185">Reference proteome</keyword>
<dbReference type="PANTHER" id="PTHR15722:SF7">
    <property type="entry name" value="INTRAFLAGELLAR TRANSPORT PROTEIN 140 HOMOLOG"/>
    <property type="match status" value="1"/>
</dbReference>
<name>A0ABQ7QBV3_PLUXY</name>
<evidence type="ECO:0008006" key="13">
    <source>
        <dbReference type="Google" id="ProtNLM"/>
    </source>
</evidence>
<dbReference type="SUPFAM" id="SSF50978">
    <property type="entry name" value="WD40 repeat-like"/>
    <property type="match status" value="1"/>
</dbReference>
<evidence type="ECO:0000313" key="11">
    <source>
        <dbReference type="EMBL" id="KAG7302711.1"/>
    </source>
</evidence>
<dbReference type="Gene3D" id="2.130.10.10">
    <property type="entry name" value="YVTN repeat-like/Quinoprotein amine dehydrogenase"/>
    <property type="match status" value="2"/>
</dbReference>
<dbReference type="EMBL" id="JAHIBW010000017">
    <property type="protein sequence ID" value="KAG7302711.1"/>
    <property type="molecule type" value="Genomic_DNA"/>
</dbReference>
<dbReference type="Pfam" id="PF24762">
    <property type="entry name" value="TPR_IF140-IFT172"/>
    <property type="match status" value="2"/>
</dbReference>
<evidence type="ECO:0000256" key="2">
    <source>
        <dbReference type="ARBA" id="ARBA00022574"/>
    </source>
</evidence>
<feature type="domain" description="IFT140 first beta-propeller" evidence="7">
    <location>
        <begin position="3"/>
        <end position="399"/>
    </location>
</feature>
<feature type="domain" description="IF140/IFT172/WDR19 TPR" evidence="10">
    <location>
        <begin position="1058"/>
        <end position="1246"/>
    </location>
</feature>
<feature type="domain" description="IFT140 second beta-propeller" evidence="8">
    <location>
        <begin position="408"/>
        <end position="604"/>
    </location>
</feature>
<dbReference type="InterPro" id="IPR056156">
    <property type="entry name" value="TPR_IF140_C"/>
</dbReference>
<dbReference type="SUPFAM" id="SSF48452">
    <property type="entry name" value="TPR-like"/>
    <property type="match status" value="1"/>
</dbReference>
<feature type="region of interest" description="Disordered" evidence="6">
    <location>
        <begin position="1360"/>
        <end position="1397"/>
    </location>
</feature>
<protein>
    <recommendedName>
        <fullName evidence="13">Intraflagellar transport protein 140 homolog</fullName>
    </recommendedName>
</protein>
<feature type="compositionally biased region" description="Polar residues" evidence="6">
    <location>
        <begin position="1373"/>
        <end position="1391"/>
    </location>
</feature>
<reference evidence="11 12" key="1">
    <citation type="submission" date="2021-06" db="EMBL/GenBank/DDBJ databases">
        <title>A haploid diamondback moth (Plutella xylostella L.) genome assembly resolves 31 chromosomes and identifies a diamide resistance mutation.</title>
        <authorList>
            <person name="Ward C.M."/>
            <person name="Perry K.D."/>
            <person name="Baker G."/>
            <person name="Powis K."/>
            <person name="Heckel D.G."/>
            <person name="Baxter S.W."/>
        </authorList>
    </citation>
    <scope>NUCLEOTIDE SEQUENCE [LARGE SCALE GENOMIC DNA]</scope>
    <source>
        <strain evidence="11 12">LV</strain>
        <tissue evidence="11">Single pupa</tissue>
    </source>
</reference>
<evidence type="ECO:0000259" key="9">
    <source>
        <dbReference type="Pfam" id="PF24760"/>
    </source>
</evidence>
<dbReference type="Pfam" id="PF23383">
    <property type="entry name" value="Beta-prop_IFT140_1st"/>
    <property type="match status" value="1"/>
</dbReference>
<evidence type="ECO:0000256" key="3">
    <source>
        <dbReference type="ARBA" id="ARBA00022737"/>
    </source>
</evidence>
<keyword evidence="3" id="KW-0677">Repeat</keyword>
<dbReference type="Pfam" id="PF24760">
    <property type="entry name" value="TPR_IF140_C"/>
    <property type="match status" value="1"/>
</dbReference>
<sequence>MTLYIDTKLNFSDVNIVSTIAAWHSSLPLLAVGSYNQEKGGFITIFQESGVELEGCEWPVLISNQVTALAWHPSRRLLVAGWDGGELYIWLEYSWARLEAPHNAALTSIQFSLGGGRLIASDAAGSMSGWQSASGAPLTSFHHQLNDVITNLVFCAPRPSGEASIRGLARAAVAGDENALDALAAWRPRTTARMREGSLPDSHSCYASQDNGAILYIDHTGSCSEVLNAPGNIIFMEIISNIYLLVAWESGGALSLTRFMTANDGSLTTDTHVRMAARNGQSIVLAGNFYVAVIAGDNIIRIWDSETGDNDVLPNEKEEIAEGDIFTSINYCTLSDTLCCGTSQGHLYLWRRDHRNSWKLISSTSVKGTVKEVSWGSEGLMNPLLHVNCITSAFILREQPICWGYSPEVTMVQKSATEIAVANKAGLSTSINTIITVRAMAYKDQYVAIGDGKEVQVWLSSKDNNVKFSLIHSFSWKTDVLVIHSDMLVGIVATHVESRSVSGLALGALPTSEGEGEPIGLTSTGRFLLVSTMDGTLKLAEITKKGLKMPFPAKNCYQMIEDFGEVMRAAVNCTGRYICLSIANSALAPDPRLHLWDAANDVITQTVAEPAAQRVPLAIVWDTHDARLLAVHTRSADSDRVHLYFCHEGRLFEYRHWCPHTELYNLTDFMMCTLQAPHVVILTQQTLKQITLNEFQDLKDPDAATARQMLDFLYHMTIGSLEKAVVVGSNIAGGKSSVIWNSLAKECVSCKRPDMGAVCLGKMGNIKGALMMNKVMEDPNMDDDSKVGVLAVNLGMLAEAEVLFTQAQRPDLVTRLKSAQDGGLAEITTGPSEGENVLLIKRAQHKLANLLWANGETGAALKLFEQAGTVVPHVPRMMTAQGQTQLLAQYVATSNDTQLILWWGHYLESVGDMDGALDAYARAKDFGEQTRLLCHMDRIEEAEKLCDKDKAAMYQMARYLEMQPDKTESAVKMYLQAGIPTAAIRVASEAQSWGLVRRAGGAGGAGPAHALQAACALDAAGRSRDAILMYQRAAHSWTLVRRAGAHALLAACALDAAGRSRDAILMYQRAGKPHMALKLALSCGDTTALAQCVQSVGRVEPALALTVAARLRSAGQHAHAAAALAASGQYEEALDIVEADTSPLTEELSEQLAAPAGTRGRDALLRRLADVLGARSLYHQAAKRLAQAGDKPGAMRWLMRSGDVDRVATFAAASHDRTAQLMAADYLRRHADWRMRPDLTRHILQFYTKAKAYGKLAGFYAECAKTEVDEYENYPKALDALKEATKCLSKASDPETETQIIALQEQSTLLKRYIDVKKTLEAGETNPGVTSGQQLIRALGGRAGLVDEERVLRLMLHHAPNHPDAPAFEQRLKSLQSRPQEDTQSTDSPDQSIEEVF</sequence>
<dbReference type="Proteomes" id="UP000823941">
    <property type="component" value="Chromosome 17"/>
</dbReference>
<evidence type="ECO:0000256" key="1">
    <source>
        <dbReference type="ARBA" id="ARBA00004138"/>
    </source>
</evidence>
<dbReference type="InterPro" id="IPR015943">
    <property type="entry name" value="WD40/YVTN_repeat-like_dom_sf"/>
</dbReference>
<evidence type="ECO:0000256" key="5">
    <source>
        <dbReference type="ARBA" id="ARBA00023273"/>
    </source>
</evidence>
<dbReference type="InterPro" id="IPR056154">
    <property type="entry name" value="Beta-prop_IFT140_1st"/>
</dbReference>